<keyword evidence="5" id="KW-0206">Cytoskeleton</keyword>
<dbReference type="GO" id="GO:0005856">
    <property type="term" value="C:cytoskeleton"/>
    <property type="evidence" value="ECO:0007669"/>
    <property type="project" value="UniProtKB-SubCell"/>
</dbReference>
<dbReference type="InterPro" id="IPR004001">
    <property type="entry name" value="Actin_CS"/>
</dbReference>
<dbReference type="GO" id="GO:0005524">
    <property type="term" value="F:ATP binding"/>
    <property type="evidence" value="ECO:0007669"/>
    <property type="project" value="UniProtKB-KW"/>
</dbReference>
<dbReference type="SUPFAM" id="SSF53067">
    <property type="entry name" value="Actin-like ATPase domain"/>
    <property type="match status" value="2"/>
</dbReference>
<dbReference type="InterPro" id="IPR020902">
    <property type="entry name" value="Actin/actin-like_CS"/>
</dbReference>
<keyword evidence="9" id="KW-1185">Reference proteome</keyword>
<dbReference type="PROSITE" id="PS00432">
    <property type="entry name" value="ACTINS_2"/>
    <property type="match status" value="1"/>
</dbReference>
<dbReference type="SMART" id="SM00268">
    <property type="entry name" value="ACTIN"/>
    <property type="match status" value="1"/>
</dbReference>
<evidence type="ECO:0000256" key="6">
    <source>
        <dbReference type="ARBA" id="ARBA00049360"/>
    </source>
</evidence>
<dbReference type="AlphaFoldDB" id="A0A6A5C1E7"/>
<keyword evidence="2" id="KW-0963">Cytoplasm</keyword>
<comment type="similarity">
    <text evidence="7">Belongs to the actin family.</text>
</comment>
<dbReference type="VEuPathDB" id="AmoebaDB:NfTy_011380"/>
<dbReference type="GeneID" id="68117547"/>
<evidence type="ECO:0000313" key="9">
    <source>
        <dbReference type="Proteomes" id="UP000444721"/>
    </source>
</evidence>
<dbReference type="EMBL" id="VFQX01000006">
    <property type="protein sequence ID" value="KAF0983267.1"/>
    <property type="molecule type" value="Genomic_DNA"/>
</dbReference>
<dbReference type="PROSITE" id="PS00406">
    <property type="entry name" value="ACTINS_1"/>
    <property type="match status" value="1"/>
</dbReference>
<dbReference type="VEuPathDB" id="AmoebaDB:NF0109510"/>
<organism evidence="8 9">
    <name type="scientific">Naegleria fowleri</name>
    <name type="common">Brain eating amoeba</name>
    <dbReference type="NCBI Taxonomy" id="5763"/>
    <lineage>
        <taxon>Eukaryota</taxon>
        <taxon>Discoba</taxon>
        <taxon>Heterolobosea</taxon>
        <taxon>Tetramitia</taxon>
        <taxon>Eutetramitia</taxon>
        <taxon>Vahlkampfiidae</taxon>
        <taxon>Naegleria</taxon>
    </lineage>
</organism>
<dbReference type="FunFam" id="3.30.420.40:FF:000058">
    <property type="entry name" value="Putative actin-related protein 5"/>
    <property type="match status" value="1"/>
</dbReference>
<keyword evidence="4" id="KW-0067">ATP-binding</keyword>
<dbReference type="InterPro" id="IPR043129">
    <property type="entry name" value="ATPase_NBD"/>
</dbReference>
<sequence>MTEVLETIIIDNGSGFCKAGLTGDDLPRCVIPSVVGRPKKNLPAGIAIADAGTGNENHRRRDAYVGDEALSQRDILFLEYPIQYGVVTSWEDMEKIWHHTFYIELRVAPEEHPILLTEAPFNPKANREMMIRIMFETHSVPAVYIAIPAVLSLYASGRTNGMVIDCGDTVAHTVPVYAGHALTHAVLTFNWGGRDVTDCLMKILSERNGYLFPTHADIAIAVKDIKEKLCYVALDFDEEMMKAASSIEKVYELPDGNTIVLGNERFICTEALFQPVYFGSKSSGLHENTFTSIHRCDRDIRQELYRNVILSGGSTMFEGMTERITKELVSMAPSSMRINAIALPERHYAAWIGGSLLASLPTFQEMWVTREEYEEVGACIVHRKFF</sequence>
<dbReference type="PROSITE" id="PS01132">
    <property type="entry name" value="ACTINS_ACT_LIKE"/>
    <property type="match status" value="1"/>
</dbReference>
<dbReference type="PRINTS" id="PR00190">
    <property type="entry name" value="ACTIN"/>
</dbReference>
<evidence type="ECO:0000256" key="7">
    <source>
        <dbReference type="RuleBase" id="RU000487"/>
    </source>
</evidence>
<dbReference type="Gene3D" id="3.30.420.40">
    <property type="match status" value="2"/>
</dbReference>
<dbReference type="FunFam" id="3.30.420.40:FF:000148">
    <property type="entry name" value="Actin, alpha skeletal muscle"/>
    <property type="match status" value="1"/>
</dbReference>
<evidence type="ECO:0000256" key="1">
    <source>
        <dbReference type="ARBA" id="ARBA00004245"/>
    </source>
</evidence>
<evidence type="ECO:0000256" key="2">
    <source>
        <dbReference type="ARBA" id="ARBA00022490"/>
    </source>
</evidence>
<evidence type="ECO:0000256" key="4">
    <source>
        <dbReference type="ARBA" id="ARBA00022840"/>
    </source>
</evidence>
<protein>
    <recommendedName>
        <fullName evidence="10">Actin</fullName>
    </recommendedName>
</protein>
<comment type="caution">
    <text evidence="8">The sequence shown here is derived from an EMBL/GenBank/DDBJ whole genome shotgun (WGS) entry which is preliminary data.</text>
</comment>
<dbReference type="FunFam" id="3.90.640.10:FF:000007">
    <property type="entry name" value="Actin like 7B"/>
    <property type="match status" value="1"/>
</dbReference>
<proteinExistence type="inferred from homology"/>
<reference evidence="8 9" key="1">
    <citation type="journal article" date="2019" name="Sci. Rep.">
        <title>Nanopore sequencing improves the draft genome of the human pathogenic amoeba Naegleria fowleri.</title>
        <authorList>
            <person name="Liechti N."/>
            <person name="Schurch N."/>
            <person name="Bruggmann R."/>
            <person name="Wittwer M."/>
        </authorList>
    </citation>
    <scope>NUCLEOTIDE SEQUENCE [LARGE SCALE GENOMIC DNA]</scope>
    <source>
        <strain evidence="8 9">ATCC 30894</strain>
    </source>
</reference>
<name>A0A6A5C1E7_NAEFO</name>
<comment type="subcellular location">
    <subcellularLocation>
        <location evidence="1">Cytoplasm</location>
        <location evidence="1">Cytoskeleton</location>
    </subcellularLocation>
</comment>
<keyword evidence="3" id="KW-0547">Nucleotide-binding</keyword>
<dbReference type="PANTHER" id="PTHR11937">
    <property type="entry name" value="ACTIN"/>
    <property type="match status" value="1"/>
</dbReference>
<evidence type="ECO:0000313" key="8">
    <source>
        <dbReference type="EMBL" id="KAF0983267.1"/>
    </source>
</evidence>
<accession>A0A6A5C1E7</accession>
<dbReference type="RefSeq" id="XP_044567980.1">
    <property type="nucleotide sequence ID" value="XM_044700619.1"/>
</dbReference>
<comment type="catalytic activity">
    <reaction evidence="6">
        <text>ATP + H2O = ADP + phosphate + H(+)</text>
        <dbReference type="Rhea" id="RHEA:13065"/>
        <dbReference type="ChEBI" id="CHEBI:15377"/>
        <dbReference type="ChEBI" id="CHEBI:15378"/>
        <dbReference type="ChEBI" id="CHEBI:30616"/>
        <dbReference type="ChEBI" id="CHEBI:43474"/>
        <dbReference type="ChEBI" id="CHEBI:456216"/>
    </reaction>
</comment>
<evidence type="ECO:0008006" key="10">
    <source>
        <dbReference type="Google" id="ProtNLM"/>
    </source>
</evidence>
<dbReference type="Proteomes" id="UP000444721">
    <property type="component" value="Unassembled WGS sequence"/>
</dbReference>
<evidence type="ECO:0000256" key="3">
    <source>
        <dbReference type="ARBA" id="ARBA00022741"/>
    </source>
</evidence>
<evidence type="ECO:0000256" key="5">
    <source>
        <dbReference type="ARBA" id="ARBA00023212"/>
    </source>
</evidence>
<dbReference type="Pfam" id="PF00022">
    <property type="entry name" value="Actin"/>
    <property type="match status" value="1"/>
</dbReference>
<gene>
    <name evidence="8" type="ORF">FDP41_010332</name>
</gene>
<dbReference type="Gene3D" id="3.90.640.10">
    <property type="entry name" value="Actin, Chain A, domain 4"/>
    <property type="match status" value="1"/>
</dbReference>
<dbReference type="InterPro" id="IPR004000">
    <property type="entry name" value="Actin"/>
</dbReference>
<dbReference type="VEuPathDB" id="AmoebaDB:FDP41_010332"/>